<evidence type="ECO:0000256" key="4">
    <source>
        <dbReference type="ARBA" id="ARBA00023136"/>
    </source>
</evidence>
<evidence type="ECO:0000256" key="1">
    <source>
        <dbReference type="ARBA" id="ARBA00004442"/>
    </source>
</evidence>
<name>A0ABW5YX17_9SPHI</name>
<evidence type="ECO:0000313" key="9">
    <source>
        <dbReference type="Proteomes" id="UP001597509"/>
    </source>
</evidence>
<dbReference type="PROSITE" id="PS51257">
    <property type="entry name" value="PROKAR_LIPOPROTEIN"/>
    <property type="match status" value="1"/>
</dbReference>
<feature type="domain" description="SusD-like N-terminal" evidence="7">
    <location>
        <begin position="115"/>
        <end position="236"/>
    </location>
</feature>
<keyword evidence="4" id="KW-0472">Membrane</keyword>
<dbReference type="EMBL" id="JBHUPE010000005">
    <property type="protein sequence ID" value="MFD2905054.1"/>
    <property type="molecule type" value="Genomic_DNA"/>
</dbReference>
<keyword evidence="3" id="KW-0732">Signal</keyword>
<keyword evidence="9" id="KW-1185">Reference proteome</keyword>
<dbReference type="Pfam" id="PF14322">
    <property type="entry name" value="SusD-like_3"/>
    <property type="match status" value="1"/>
</dbReference>
<reference evidence="9" key="1">
    <citation type="journal article" date="2019" name="Int. J. Syst. Evol. Microbiol.">
        <title>The Global Catalogue of Microorganisms (GCM) 10K type strain sequencing project: providing services to taxonomists for standard genome sequencing and annotation.</title>
        <authorList>
            <consortium name="The Broad Institute Genomics Platform"/>
            <consortium name="The Broad Institute Genome Sequencing Center for Infectious Disease"/>
            <person name="Wu L."/>
            <person name="Ma J."/>
        </authorList>
    </citation>
    <scope>NUCLEOTIDE SEQUENCE [LARGE SCALE GENOMIC DNA]</scope>
    <source>
        <strain evidence="9">KCTC 22209</strain>
    </source>
</reference>
<accession>A0ABW5YX17</accession>
<dbReference type="Proteomes" id="UP001597509">
    <property type="component" value="Unassembled WGS sequence"/>
</dbReference>
<dbReference type="InterPro" id="IPR011990">
    <property type="entry name" value="TPR-like_helical_dom_sf"/>
</dbReference>
<comment type="caution">
    <text evidence="8">The sequence shown here is derived from an EMBL/GenBank/DDBJ whole genome shotgun (WGS) entry which is preliminary data.</text>
</comment>
<dbReference type="InterPro" id="IPR012944">
    <property type="entry name" value="SusD_RagB_dom"/>
</dbReference>
<protein>
    <submittedName>
        <fullName evidence="8">RagB/SusD family nutrient uptake outer membrane protein</fullName>
    </submittedName>
</protein>
<proteinExistence type="inferred from homology"/>
<evidence type="ECO:0000256" key="3">
    <source>
        <dbReference type="ARBA" id="ARBA00022729"/>
    </source>
</evidence>
<organism evidence="8 9">
    <name type="scientific">Sphingobacterium anhuiense</name>
    <dbReference type="NCBI Taxonomy" id="493780"/>
    <lineage>
        <taxon>Bacteria</taxon>
        <taxon>Pseudomonadati</taxon>
        <taxon>Bacteroidota</taxon>
        <taxon>Sphingobacteriia</taxon>
        <taxon>Sphingobacteriales</taxon>
        <taxon>Sphingobacteriaceae</taxon>
        <taxon>Sphingobacterium</taxon>
    </lineage>
</organism>
<dbReference type="RefSeq" id="WP_380921519.1">
    <property type="nucleotide sequence ID" value="NZ_JBHUPE010000005.1"/>
</dbReference>
<dbReference type="InterPro" id="IPR033985">
    <property type="entry name" value="SusD-like_N"/>
</dbReference>
<evidence type="ECO:0000259" key="7">
    <source>
        <dbReference type="Pfam" id="PF14322"/>
    </source>
</evidence>
<dbReference type="Pfam" id="PF07980">
    <property type="entry name" value="SusD_RagB"/>
    <property type="match status" value="1"/>
</dbReference>
<evidence type="ECO:0000259" key="6">
    <source>
        <dbReference type="Pfam" id="PF07980"/>
    </source>
</evidence>
<evidence type="ECO:0000256" key="5">
    <source>
        <dbReference type="ARBA" id="ARBA00023237"/>
    </source>
</evidence>
<feature type="domain" description="RagB/SusD" evidence="6">
    <location>
        <begin position="323"/>
        <end position="636"/>
    </location>
</feature>
<comment type="subcellular location">
    <subcellularLocation>
        <location evidence="1">Cell outer membrane</location>
    </subcellularLocation>
</comment>
<keyword evidence="5" id="KW-0998">Cell outer membrane</keyword>
<dbReference type="Gene3D" id="1.25.40.390">
    <property type="match status" value="1"/>
</dbReference>
<dbReference type="SUPFAM" id="SSF48452">
    <property type="entry name" value="TPR-like"/>
    <property type="match status" value="1"/>
</dbReference>
<sequence length="636" mass="72713">MKTKNILSGILIASVMLISSCKKFLDVVPDNIATIQDAFVSKAMAERYLYTCYSYLPVDGDPTTNPAFLGGDEIWLYEGIDQNAIIDYRAWLIGRGEMGITNPVLNYWDGAYGGKDLYQGIRDCNIFLENITIPRDLNSFERDQWIAEVNFLKAYYHFYLFRMYGPIVLVKENLPISSTPEEVRVYRATVDETVDYIVETLDKAIPNLPDKVESPINDLGRITKPIALAIKARVLLLAASPLFNGNTEMASLMDNTGKQLFNQVEKKEKWTVAMNAAKEAILSAEASGSKLYDFLPTAGTGTLSDETRTLLSIQGAITEKWNPEIIWGLTNSNTSTLQDASMARVVNNYSILSCISPTMKMTELFYSKNGVPIKEDKTYPFADRFAYRVGEVDHKYYVKEGQSTIQLHFDREPRFYADMGFDRGIWYGLGKYEDGTVNTNYVKARFKETAGKTNIRNFSATGYWPKKLVNYLNTMYEGSDYSIQRYTWPNVRLADLYLMFAEASNEANGPGDDALVYLDKVRTRAGLKGVKESWTNYSSNPNKPATKEGLRDIIRQERLIEMAFEGSRFWDLRRWKTAPEVMSQTIKGWDINQESMEGFYRERVLFTPRFEIKDYFWPIMDNNILVNKNLVQNLGW</sequence>
<evidence type="ECO:0000313" key="8">
    <source>
        <dbReference type="EMBL" id="MFD2905054.1"/>
    </source>
</evidence>
<comment type="similarity">
    <text evidence="2">Belongs to the SusD family.</text>
</comment>
<gene>
    <name evidence="8" type="ORF">ACFS6I_14020</name>
</gene>
<evidence type="ECO:0000256" key="2">
    <source>
        <dbReference type="ARBA" id="ARBA00006275"/>
    </source>
</evidence>